<feature type="domain" description="Serine/threonine specific protein phosphatases" evidence="1">
    <location>
        <begin position="73"/>
        <end position="78"/>
    </location>
</feature>
<protein>
    <submittedName>
        <fullName evidence="2">Metallophosphoesterase</fullName>
    </submittedName>
</protein>
<dbReference type="RefSeq" id="WP_148066028.1">
    <property type="nucleotide sequence ID" value="NZ_VRYZ01000013.1"/>
</dbReference>
<dbReference type="EMBL" id="VRYZ01000013">
    <property type="protein sequence ID" value="TXS88943.1"/>
    <property type="molecule type" value="Genomic_DNA"/>
</dbReference>
<evidence type="ECO:0000259" key="1">
    <source>
        <dbReference type="PROSITE" id="PS00125"/>
    </source>
</evidence>
<keyword evidence="3" id="KW-1185">Reference proteome</keyword>
<evidence type="ECO:0000313" key="2">
    <source>
        <dbReference type="EMBL" id="TXS88943.1"/>
    </source>
</evidence>
<comment type="caution">
    <text evidence="2">The sequence shown here is derived from an EMBL/GenBank/DDBJ whole genome shotgun (WGS) entry which is preliminary data.</text>
</comment>
<dbReference type="Proteomes" id="UP000321933">
    <property type="component" value="Unassembled WGS sequence"/>
</dbReference>
<dbReference type="SUPFAM" id="SSF56300">
    <property type="entry name" value="Metallo-dependent phosphatases"/>
    <property type="match status" value="1"/>
</dbReference>
<name>A0A5C8ZKD4_9GAMM</name>
<dbReference type="InterPro" id="IPR050126">
    <property type="entry name" value="Ap4A_hydrolase"/>
</dbReference>
<organism evidence="2 3">
    <name type="scientific">Parahaliea aestuarii</name>
    <dbReference type="NCBI Taxonomy" id="1852021"/>
    <lineage>
        <taxon>Bacteria</taxon>
        <taxon>Pseudomonadati</taxon>
        <taxon>Pseudomonadota</taxon>
        <taxon>Gammaproteobacteria</taxon>
        <taxon>Cellvibrionales</taxon>
        <taxon>Halieaceae</taxon>
        <taxon>Parahaliea</taxon>
    </lineage>
</organism>
<dbReference type="Gene3D" id="3.60.21.10">
    <property type="match status" value="1"/>
</dbReference>
<dbReference type="InterPro" id="IPR006186">
    <property type="entry name" value="Ser/Thr-sp_prot-phosphatase"/>
</dbReference>
<sequence>MKIKHVIVAPNTTGVDYFIGDIHGEHDVLMQQLDSVGFSRNSDRLFSVGDIIDRGPNSLECLKLATEPWFYAVRGNHEDMSIDALEWTGDAGRYARALSYRNGGAWLDSIDEVEREQALATLLSLPGALTIESNSGNKPIGVIHAGWRGYWADIINGEDISNSEAEFALWARKDRLGATRDNLLSFLVCGHQNIESPTVYGSHVCIDTLMRSGRLSVRSEGELRAIFAAQPGLPSREKY</sequence>
<dbReference type="PROSITE" id="PS00125">
    <property type="entry name" value="SER_THR_PHOSPHATASE"/>
    <property type="match status" value="1"/>
</dbReference>
<dbReference type="GO" id="GO:0005737">
    <property type="term" value="C:cytoplasm"/>
    <property type="evidence" value="ECO:0007669"/>
    <property type="project" value="TreeGrafter"/>
</dbReference>
<dbReference type="PANTHER" id="PTHR42850:SF4">
    <property type="entry name" value="ZINC-DEPENDENT ENDOPOLYPHOSPHATASE"/>
    <property type="match status" value="1"/>
</dbReference>
<dbReference type="GO" id="GO:0016791">
    <property type="term" value="F:phosphatase activity"/>
    <property type="evidence" value="ECO:0007669"/>
    <property type="project" value="TreeGrafter"/>
</dbReference>
<evidence type="ECO:0000313" key="3">
    <source>
        <dbReference type="Proteomes" id="UP000321933"/>
    </source>
</evidence>
<proteinExistence type="predicted"/>
<dbReference type="PANTHER" id="PTHR42850">
    <property type="entry name" value="METALLOPHOSPHOESTERASE"/>
    <property type="match status" value="1"/>
</dbReference>
<dbReference type="Pfam" id="PF00149">
    <property type="entry name" value="Metallophos"/>
    <property type="match status" value="1"/>
</dbReference>
<dbReference type="AlphaFoldDB" id="A0A5C8ZKD4"/>
<dbReference type="InterPro" id="IPR004843">
    <property type="entry name" value="Calcineurin-like_PHP"/>
</dbReference>
<dbReference type="InterPro" id="IPR029052">
    <property type="entry name" value="Metallo-depent_PP-like"/>
</dbReference>
<reference evidence="2 3" key="1">
    <citation type="submission" date="2019-08" db="EMBL/GenBank/DDBJ databases">
        <title>Parahaliea maris sp. nov., isolated from the surface seawater.</title>
        <authorList>
            <person name="Liu Y."/>
        </authorList>
    </citation>
    <scope>NUCLEOTIDE SEQUENCE [LARGE SCALE GENOMIC DNA]</scope>
    <source>
        <strain evidence="2 3">S2-26</strain>
    </source>
</reference>
<dbReference type="OrthoDB" id="5296354at2"/>
<accession>A0A5C8ZKD4</accession>
<gene>
    <name evidence="2" type="ORF">FVW59_19320</name>
</gene>